<proteinExistence type="predicted"/>
<dbReference type="AlphaFoldDB" id="A0AAV2CBT4"/>
<reference evidence="2 3" key="1">
    <citation type="submission" date="2024-04" db="EMBL/GenBank/DDBJ databases">
        <authorList>
            <person name="Fracassetti M."/>
        </authorList>
    </citation>
    <scope>NUCLEOTIDE SEQUENCE [LARGE SCALE GENOMIC DNA]</scope>
</reference>
<gene>
    <name evidence="2" type="ORF">LTRI10_LOCUS1747</name>
</gene>
<protein>
    <submittedName>
        <fullName evidence="2">Uncharacterized protein</fullName>
    </submittedName>
</protein>
<organism evidence="2 3">
    <name type="scientific">Linum trigynum</name>
    <dbReference type="NCBI Taxonomy" id="586398"/>
    <lineage>
        <taxon>Eukaryota</taxon>
        <taxon>Viridiplantae</taxon>
        <taxon>Streptophyta</taxon>
        <taxon>Embryophyta</taxon>
        <taxon>Tracheophyta</taxon>
        <taxon>Spermatophyta</taxon>
        <taxon>Magnoliopsida</taxon>
        <taxon>eudicotyledons</taxon>
        <taxon>Gunneridae</taxon>
        <taxon>Pentapetalae</taxon>
        <taxon>rosids</taxon>
        <taxon>fabids</taxon>
        <taxon>Malpighiales</taxon>
        <taxon>Linaceae</taxon>
        <taxon>Linum</taxon>
    </lineage>
</organism>
<dbReference type="Proteomes" id="UP001497516">
    <property type="component" value="Chromosome 1"/>
</dbReference>
<name>A0AAV2CBT4_9ROSI</name>
<accession>A0AAV2CBT4</accession>
<evidence type="ECO:0000256" key="1">
    <source>
        <dbReference type="SAM" id="MobiDB-lite"/>
    </source>
</evidence>
<evidence type="ECO:0000313" key="2">
    <source>
        <dbReference type="EMBL" id="CAL1353880.1"/>
    </source>
</evidence>
<feature type="region of interest" description="Disordered" evidence="1">
    <location>
        <begin position="113"/>
        <end position="153"/>
    </location>
</feature>
<keyword evidence="3" id="KW-1185">Reference proteome</keyword>
<sequence length="153" mass="16298">MSSSDQSPERRLQETVTVEDIPHEEDIKRLLRTMADDQISLHVRMGEVNETLQEMYRMNSDDLRSLMELIKATLAPQGLPAPPQQTGEAGTGARGIATMAITVARPTEVMAAAEEVSGAREARPRTEDGECGGGNSGVVPPGDAARRAGKGSG</sequence>
<feature type="compositionally biased region" description="Basic and acidic residues" evidence="1">
    <location>
        <begin position="117"/>
        <end position="128"/>
    </location>
</feature>
<dbReference type="EMBL" id="OZ034813">
    <property type="protein sequence ID" value="CAL1353880.1"/>
    <property type="molecule type" value="Genomic_DNA"/>
</dbReference>
<evidence type="ECO:0000313" key="3">
    <source>
        <dbReference type="Proteomes" id="UP001497516"/>
    </source>
</evidence>